<gene>
    <name evidence="2" type="ORF">E8M01_30235</name>
</gene>
<dbReference type="KEGG" id="pstg:E8M01_30235"/>
<organism evidence="2 3">
    <name type="scientific">Phreatobacter stygius</name>
    <dbReference type="NCBI Taxonomy" id="1940610"/>
    <lineage>
        <taxon>Bacteria</taxon>
        <taxon>Pseudomonadati</taxon>
        <taxon>Pseudomonadota</taxon>
        <taxon>Alphaproteobacteria</taxon>
        <taxon>Hyphomicrobiales</taxon>
        <taxon>Phreatobacteraceae</taxon>
        <taxon>Phreatobacter</taxon>
    </lineage>
</organism>
<proteinExistence type="predicted"/>
<dbReference type="RefSeq" id="WP_136963555.1">
    <property type="nucleotide sequence ID" value="NZ_CP039690.1"/>
</dbReference>
<dbReference type="Proteomes" id="UP000298781">
    <property type="component" value="Chromosome"/>
</dbReference>
<keyword evidence="3" id="KW-1185">Reference proteome</keyword>
<reference evidence="2 3" key="1">
    <citation type="submission" date="2019-04" db="EMBL/GenBank/DDBJ databases">
        <title>Phreatobacter aquaticus sp. nov.</title>
        <authorList>
            <person name="Choi A."/>
        </authorList>
    </citation>
    <scope>NUCLEOTIDE SEQUENCE [LARGE SCALE GENOMIC DNA]</scope>
    <source>
        <strain evidence="2 3">KCTC 52518</strain>
    </source>
</reference>
<dbReference type="EMBL" id="CP039690">
    <property type="protein sequence ID" value="QCI68136.1"/>
    <property type="molecule type" value="Genomic_DNA"/>
</dbReference>
<feature type="signal peptide" evidence="1">
    <location>
        <begin position="1"/>
        <end position="26"/>
    </location>
</feature>
<protein>
    <submittedName>
        <fullName evidence="2">Uncharacterized protein</fullName>
    </submittedName>
</protein>
<evidence type="ECO:0000256" key="1">
    <source>
        <dbReference type="SAM" id="SignalP"/>
    </source>
</evidence>
<accession>A0A4D7BG36</accession>
<sequence>MRPWSMILSAIAVALGTASFVQSANAQYYRRTSIIDGRNGDVAVVRHTIDCNCGPRVRTYRAGTFTYVVPRPPVVDYGMVLPIYQPPLYTFPRQVVPAYPVYPRSGAYPVTSPRQQQALLPVRPWYPTGTDARVIGLDEMPPAEAPRPRRRR</sequence>
<keyword evidence="1" id="KW-0732">Signal</keyword>
<dbReference type="OrthoDB" id="8481338at2"/>
<evidence type="ECO:0000313" key="3">
    <source>
        <dbReference type="Proteomes" id="UP000298781"/>
    </source>
</evidence>
<feature type="chain" id="PRO_5020303944" evidence="1">
    <location>
        <begin position="27"/>
        <end position="152"/>
    </location>
</feature>
<name>A0A4D7BG36_9HYPH</name>
<dbReference type="AlphaFoldDB" id="A0A4D7BG36"/>
<evidence type="ECO:0000313" key="2">
    <source>
        <dbReference type="EMBL" id="QCI68136.1"/>
    </source>
</evidence>